<dbReference type="PANTHER" id="PTHR42682">
    <property type="entry name" value="HYDROGENASE-4 COMPONENT F"/>
    <property type="match status" value="1"/>
</dbReference>
<evidence type="ECO:0000313" key="11">
    <source>
        <dbReference type="Proteomes" id="UP000484885"/>
    </source>
</evidence>
<keyword evidence="6 8" id="KW-0472">Membrane</keyword>
<keyword evidence="2" id="KW-1003">Cell membrane</keyword>
<feature type="transmembrane region" description="Helical" evidence="8">
    <location>
        <begin position="409"/>
        <end position="428"/>
    </location>
</feature>
<evidence type="ECO:0000256" key="6">
    <source>
        <dbReference type="ARBA" id="ARBA00023136"/>
    </source>
</evidence>
<comment type="caution">
    <text evidence="10">The sequence shown here is derived from an EMBL/GenBank/DDBJ whole genome shotgun (WGS) entry which is preliminary data.</text>
</comment>
<feature type="transmembrane region" description="Helical" evidence="8">
    <location>
        <begin position="64"/>
        <end position="84"/>
    </location>
</feature>
<dbReference type="Proteomes" id="UP000484885">
    <property type="component" value="Unassembled WGS sequence"/>
</dbReference>
<dbReference type="GO" id="GO:0042773">
    <property type="term" value="P:ATP synthesis coupled electron transport"/>
    <property type="evidence" value="ECO:0007669"/>
    <property type="project" value="InterPro"/>
</dbReference>
<feature type="transmembrane region" description="Helical" evidence="8">
    <location>
        <begin position="440"/>
        <end position="461"/>
    </location>
</feature>
<organism evidence="10 11">
    <name type="scientific">Wenzhouxiangella limi</name>
    <dbReference type="NCBI Taxonomy" id="2707351"/>
    <lineage>
        <taxon>Bacteria</taxon>
        <taxon>Pseudomonadati</taxon>
        <taxon>Pseudomonadota</taxon>
        <taxon>Gammaproteobacteria</taxon>
        <taxon>Chromatiales</taxon>
        <taxon>Wenzhouxiangellaceae</taxon>
        <taxon>Wenzhouxiangella</taxon>
    </lineage>
</organism>
<feature type="transmembrane region" description="Helical" evidence="8">
    <location>
        <begin position="522"/>
        <end position="541"/>
    </location>
</feature>
<feature type="transmembrane region" description="Helical" evidence="8">
    <location>
        <begin position="279"/>
        <end position="301"/>
    </location>
</feature>
<gene>
    <name evidence="10" type="ORF">G3I74_02305</name>
</gene>
<evidence type="ECO:0000256" key="8">
    <source>
        <dbReference type="SAM" id="Phobius"/>
    </source>
</evidence>
<feature type="transmembrane region" description="Helical" evidence="8">
    <location>
        <begin position="307"/>
        <end position="328"/>
    </location>
</feature>
<feature type="transmembrane region" description="Helical" evidence="8">
    <location>
        <begin position="93"/>
        <end position="111"/>
    </location>
</feature>
<evidence type="ECO:0000259" key="9">
    <source>
        <dbReference type="Pfam" id="PF00361"/>
    </source>
</evidence>
<feature type="transmembrane region" description="Helical" evidence="8">
    <location>
        <begin position="117"/>
        <end position="134"/>
    </location>
</feature>
<dbReference type="AlphaFoldDB" id="A0A845UWD0"/>
<evidence type="ECO:0000313" key="10">
    <source>
        <dbReference type="EMBL" id="NDY94562.1"/>
    </source>
</evidence>
<feature type="transmembrane region" description="Helical" evidence="8">
    <location>
        <begin position="377"/>
        <end position="397"/>
    </location>
</feature>
<keyword evidence="3 7" id="KW-0812">Transmembrane</keyword>
<protein>
    <submittedName>
        <fullName evidence="10">NADH dehydrogenase</fullName>
    </submittedName>
</protein>
<proteinExistence type="predicted"/>
<dbReference type="PANTHER" id="PTHR42682:SF4">
    <property type="entry name" value="NADH-UBIQUINONE_PLASTOQUINONE"/>
    <property type="match status" value="1"/>
</dbReference>
<feature type="transmembrane region" description="Helical" evidence="8">
    <location>
        <begin position="335"/>
        <end position="357"/>
    </location>
</feature>
<evidence type="ECO:0000256" key="1">
    <source>
        <dbReference type="ARBA" id="ARBA00004651"/>
    </source>
</evidence>
<keyword evidence="11" id="KW-1185">Reference proteome</keyword>
<accession>A0A845UWD0</accession>
<keyword evidence="4 8" id="KW-1133">Transmembrane helix</keyword>
<dbReference type="InterPro" id="IPR003918">
    <property type="entry name" value="NADH_UbQ_OxRdtase"/>
</dbReference>
<sequence>MSAVLAVVLPLTLMLLFPAPERYRRLAIALTPWSGAALFLPLLTRPEVAFSWPLLGVSLRVDEVNQPLILLTAVAWNLSAWFAWNTIERDRRWFWSGWLGALSGMSLLLLAGDIASFYIGYALLTLSAYLLITHEHNPQAWRAARVYLVMAFVGEAAILSGILLLAGTIGNADFASFTGHHETLSASPARWLLLAGFAVKMGIMPLHLWLPLAHPVAPVPASAILSGVIVKAGLMGWLRFVPGLPEDPAWIGWTLIWLGLFTAFAGVVIGLTQERIKTVLAYSTISQMGLILAAFGLTILLPDQRNALLALVGFMALHHGLNKAALFLACGSSLALGRIGTVLFALPALSLSAFPFTSGYLAKNALKAAVHHTPAEILGVVLALTSTATALLLWHAWQIARHTRTRNPSLQPSWALLVLSGLVLPWIWAAGHDLIEPVKIYMLWAAVWPLILTAVIVAAAVRLNWRASGQIPEGDLVVLVEQLAGHLPRLLAQRERRHRPHSHLLDRLHQLQGFFEHHQRSVQATGLAALLLIGLLWLTLWN</sequence>
<dbReference type="GO" id="GO:0016491">
    <property type="term" value="F:oxidoreductase activity"/>
    <property type="evidence" value="ECO:0007669"/>
    <property type="project" value="UniProtKB-KW"/>
</dbReference>
<name>A0A845UWD0_9GAMM</name>
<comment type="subcellular location">
    <subcellularLocation>
        <location evidence="1">Cell membrane</location>
        <topology evidence="1">Multi-pass membrane protein</topology>
    </subcellularLocation>
    <subcellularLocation>
        <location evidence="7">Membrane</location>
        <topology evidence="7">Multi-pass membrane protein</topology>
    </subcellularLocation>
</comment>
<evidence type="ECO:0000256" key="4">
    <source>
        <dbReference type="ARBA" id="ARBA00022989"/>
    </source>
</evidence>
<feature type="transmembrane region" description="Helical" evidence="8">
    <location>
        <begin position="189"/>
        <end position="210"/>
    </location>
</feature>
<feature type="transmembrane region" description="Helical" evidence="8">
    <location>
        <begin position="146"/>
        <end position="169"/>
    </location>
</feature>
<feature type="domain" description="NADH:quinone oxidoreductase/Mrp antiporter transmembrane" evidence="9">
    <location>
        <begin position="111"/>
        <end position="365"/>
    </location>
</feature>
<reference evidence="10 11" key="1">
    <citation type="submission" date="2020-02" db="EMBL/GenBank/DDBJ databases">
        <authorList>
            <person name="Zhang X.-Y."/>
        </authorList>
    </citation>
    <scope>NUCLEOTIDE SEQUENCE [LARGE SCALE GENOMIC DNA]</scope>
    <source>
        <strain evidence="10 11">C33</strain>
    </source>
</reference>
<dbReference type="InterPro" id="IPR001750">
    <property type="entry name" value="ND/Mrp_TM"/>
</dbReference>
<dbReference type="GO" id="GO:0005886">
    <property type="term" value="C:plasma membrane"/>
    <property type="evidence" value="ECO:0007669"/>
    <property type="project" value="UniProtKB-SubCell"/>
</dbReference>
<evidence type="ECO:0000256" key="5">
    <source>
        <dbReference type="ARBA" id="ARBA00023002"/>
    </source>
</evidence>
<dbReference type="RefSeq" id="WP_164209898.1">
    <property type="nucleotide sequence ID" value="NZ_JAAGSC010000031.1"/>
</dbReference>
<evidence type="ECO:0000256" key="3">
    <source>
        <dbReference type="ARBA" id="ARBA00022692"/>
    </source>
</evidence>
<evidence type="ECO:0000256" key="2">
    <source>
        <dbReference type="ARBA" id="ARBA00022475"/>
    </source>
</evidence>
<evidence type="ECO:0000256" key="7">
    <source>
        <dbReference type="RuleBase" id="RU000320"/>
    </source>
</evidence>
<dbReference type="PRINTS" id="PR01437">
    <property type="entry name" value="NUOXDRDTASE4"/>
</dbReference>
<dbReference type="InterPro" id="IPR052175">
    <property type="entry name" value="ComplexI-like_HydComp"/>
</dbReference>
<dbReference type="GO" id="GO:0008137">
    <property type="term" value="F:NADH dehydrogenase (ubiquinone) activity"/>
    <property type="evidence" value="ECO:0007669"/>
    <property type="project" value="InterPro"/>
</dbReference>
<keyword evidence="5" id="KW-0560">Oxidoreductase</keyword>
<dbReference type="EMBL" id="JAAGSC010000031">
    <property type="protein sequence ID" value="NDY94562.1"/>
    <property type="molecule type" value="Genomic_DNA"/>
</dbReference>
<dbReference type="Pfam" id="PF00361">
    <property type="entry name" value="Proton_antipo_M"/>
    <property type="match status" value="1"/>
</dbReference>
<feature type="transmembrane region" description="Helical" evidence="8">
    <location>
        <begin position="217"/>
        <end position="238"/>
    </location>
</feature>
<feature type="transmembrane region" description="Helical" evidence="8">
    <location>
        <begin position="250"/>
        <end position="272"/>
    </location>
</feature>